<evidence type="ECO:0000256" key="2">
    <source>
        <dbReference type="SAM" id="MobiDB-lite"/>
    </source>
</evidence>
<proteinExistence type="predicted"/>
<feature type="compositionally biased region" description="Basic and acidic residues" evidence="2">
    <location>
        <begin position="177"/>
        <end position="192"/>
    </location>
</feature>
<reference evidence="3" key="1">
    <citation type="submission" date="2021-12" db="EMBL/GenBank/DDBJ databases">
        <authorList>
            <person name="King R."/>
        </authorList>
    </citation>
    <scope>NUCLEOTIDE SEQUENCE</scope>
</reference>
<feature type="coiled-coil region" evidence="1">
    <location>
        <begin position="477"/>
        <end position="518"/>
    </location>
</feature>
<keyword evidence="1" id="KW-0175">Coiled coil</keyword>
<gene>
    <name evidence="3" type="ORF">CHILSU_LOCUS4770</name>
</gene>
<sequence length="669" mass="73211">MTGGIPRSDAAYIDSVNVNAASPCTVLCREAHPRVSTLGCSENPGGSKNCLSANSQRPHLNCENRSLGGGGDEVVEERRSIEENGEKFREGGKDRKGDKEVGERIVERERKEGLMVDAEVPDADPTISQCYETEKMVGINPQRSRSMGDVRPECVNTSSVLLTKEVGKGNKGRNQKRVSDRNGMDSKRERSRSGGSRRGKGSSREDSDRERSRNTRGEREKSGKSEEESEVELGRRAMAKKRPSGTDQIVDALKEGISAASPKVSTAGRGGLHGLTATGRNTDLAQRASSSKFFWKAPGVANAGTELTSTPDSSEHDEGGTKAPGRRRSKRIRNKVGKKNEERSEEEKKEGNIEEIEIGNVGEKITTYETLTSGNTRIERRVDGFFNYSSEIGSNPEMDVEVANPSRSGLQTRYQREKGLQQGGETATAEKSRGKAQDLIDVVMSTVQGASGVKEEDRQAIIKAAQGLHSLVEKLVELTVTEENRRLRANNERLEQELAHMRKENQAYKQAFERAAREAKPGGRSDNADEALERIATPRPDPVPPKEWQEAFKADLMNSMGRVIGARIEGLKGRLLPEINLAPPLEARKRANAAPKETRPAKEVPATDRGPVQDSPESALTTEQPEEESWTTVAKRGKRTKTTKESVPAPKPLTEASWEVDGKGPSQAL</sequence>
<feature type="region of interest" description="Disordered" evidence="2">
    <location>
        <begin position="587"/>
        <end position="669"/>
    </location>
</feature>
<protein>
    <submittedName>
        <fullName evidence="3">Uncharacterized protein</fullName>
    </submittedName>
</protein>
<feature type="compositionally biased region" description="Basic and acidic residues" evidence="2">
    <location>
        <begin position="202"/>
        <end position="226"/>
    </location>
</feature>
<keyword evidence="4" id="KW-1185">Reference proteome</keyword>
<accession>A0ABN8B3K9</accession>
<feature type="region of interest" description="Disordered" evidence="2">
    <location>
        <begin position="62"/>
        <end position="283"/>
    </location>
</feature>
<evidence type="ECO:0000256" key="1">
    <source>
        <dbReference type="SAM" id="Coils"/>
    </source>
</evidence>
<name>A0ABN8B3K9_CHISP</name>
<feature type="compositionally biased region" description="Basic and acidic residues" evidence="2">
    <location>
        <begin position="338"/>
        <end position="352"/>
    </location>
</feature>
<feature type="compositionally biased region" description="Basic and acidic residues" evidence="2">
    <location>
        <begin position="76"/>
        <end position="114"/>
    </location>
</feature>
<organism evidence="3 4">
    <name type="scientific">Chilo suppressalis</name>
    <name type="common">Asiatic rice borer moth</name>
    <dbReference type="NCBI Taxonomy" id="168631"/>
    <lineage>
        <taxon>Eukaryota</taxon>
        <taxon>Metazoa</taxon>
        <taxon>Ecdysozoa</taxon>
        <taxon>Arthropoda</taxon>
        <taxon>Hexapoda</taxon>
        <taxon>Insecta</taxon>
        <taxon>Pterygota</taxon>
        <taxon>Neoptera</taxon>
        <taxon>Endopterygota</taxon>
        <taxon>Lepidoptera</taxon>
        <taxon>Glossata</taxon>
        <taxon>Ditrysia</taxon>
        <taxon>Pyraloidea</taxon>
        <taxon>Crambidae</taxon>
        <taxon>Crambinae</taxon>
        <taxon>Chilo</taxon>
    </lineage>
</organism>
<dbReference type="Proteomes" id="UP001153292">
    <property type="component" value="Chromosome 2"/>
</dbReference>
<feature type="compositionally biased region" description="Basic and acidic residues" evidence="2">
    <location>
        <begin position="596"/>
        <end position="606"/>
    </location>
</feature>
<feature type="compositionally biased region" description="Basic residues" evidence="2">
    <location>
        <begin position="324"/>
        <end position="337"/>
    </location>
</feature>
<feature type="region of interest" description="Disordered" evidence="2">
    <location>
        <begin position="302"/>
        <end position="354"/>
    </location>
</feature>
<dbReference type="EMBL" id="OU963895">
    <property type="protein sequence ID" value="CAH0401541.1"/>
    <property type="molecule type" value="Genomic_DNA"/>
</dbReference>
<evidence type="ECO:0000313" key="4">
    <source>
        <dbReference type="Proteomes" id="UP001153292"/>
    </source>
</evidence>
<evidence type="ECO:0000313" key="3">
    <source>
        <dbReference type="EMBL" id="CAH0401541.1"/>
    </source>
</evidence>